<dbReference type="WBParaSite" id="RSKR_0000592400.1">
    <property type="protein sequence ID" value="RSKR_0000592400.1"/>
    <property type="gene ID" value="RSKR_0000592400"/>
</dbReference>
<sequence>MPSSFSSTDGCQDFVLDDYLVPDDLLRDIEIFADHVNRLRIALDSSSYVPDGESKCVQVKAALSMVSQSVRDLLVRYPLFKTTQVLIPTSHLVHSVKEINFSDVVIDTSKTLSCIDKLEGAVGNTLKQSLNVQNNMQQVDKNKKDSSSVNRLSGKYSTPAMSSTPPCPSSKIPLIRRHSTFKGKVSSENQGPINAETLDARLANHDDGLNVAFECTKTQGKHFKDITAYIKKRITLEQEHATKLTALTKETRSVLRNDCHLPLLQNFFYCFETDLGLCEKVNNIFNALMEKIKESEKNRDDEELFKRSLKNEVAKDIKQLKDFENELVKARNNFLAKEDNFKKAKNAYIRIEKNLISSSYSMESKRNIKEIDKKKRSEEDAMNKMEDAENQVKKLESEMRRKFLSLEKSKVSFHYHARI</sequence>
<protein>
    <submittedName>
        <fullName evidence="2">F-BAR domain-containing protein</fullName>
    </submittedName>
</protein>
<evidence type="ECO:0000313" key="2">
    <source>
        <dbReference type="WBParaSite" id="RSKR_0000592400.1"/>
    </source>
</evidence>
<organism evidence="1 2">
    <name type="scientific">Rhabditophanes sp. KR3021</name>
    <dbReference type="NCBI Taxonomy" id="114890"/>
    <lineage>
        <taxon>Eukaryota</taxon>
        <taxon>Metazoa</taxon>
        <taxon>Ecdysozoa</taxon>
        <taxon>Nematoda</taxon>
        <taxon>Chromadorea</taxon>
        <taxon>Rhabditida</taxon>
        <taxon>Tylenchina</taxon>
        <taxon>Panagrolaimomorpha</taxon>
        <taxon>Strongyloidoidea</taxon>
        <taxon>Alloionematidae</taxon>
        <taxon>Rhabditophanes</taxon>
    </lineage>
</organism>
<name>A0AC35U067_9BILA</name>
<dbReference type="Proteomes" id="UP000095286">
    <property type="component" value="Unplaced"/>
</dbReference>
<proteinExistence type="predicted"/>
<reference evidence="2" key="1">
    <citation type="submission" date="2016-11" db="UniProtKB">
        <authorList>
            <consortium name="WormBaseParasite"/>
        </authorList>
    </citation>
    <scope>IDENTIFICATION</scope>
    <source>
        <strain evidence="2">KR3021</strain>
    </source>
</reference>
<accession>A0AC35U067</accession>
<evidence type="ECO:0000313" key="1">
    <source>
        <dbReference type="Proteomes" id="UP000095286"/>
    </source>
</evidence>